<keyword evidence="3 4" id="KW-0732">Signal</keyword>
<dbReference type="InterPro" id="IPR013783">
    <property type="entry name" value="Ig-like_fold"/>
</dbReference>
<proteinExistence type="inferred from homology"/>
<dbReference type="SUPFAM" id="SSF117074">
    <property type="entry name" value="Hypothetical protein PA1324"/>
    <property type="match status" value="1"/>
</dbReference>
<reference evidence="6 7" key="1">
    <citation type="journal article" date="2012" name="J. Bacteriol.">
        <title>Genome sequence of the bacterium Streptomyces davawensis JCM 4913 and heterologous production of the unique antibiotic roseoflavin.</title>
        <authorList>
            <person name="Jankowitsch F."/>
            <person name="Schwarz J."/>
            <person name="Ruckert C."/>
            <person name="Gust B."/>
            <person name="Szczepanowski R."/>
            <person name="Blom J."/>
            <person name="Pelzer S."/>
            <person name="Kalinowski J."/>
            <person name="Mack M."/>
        </authorList>
    </citation>
    <scope>NUCLEOTIDE SEQUENCE [LARGE SCALE GENOMIC DNA]</scope>
    <source>
        <strain evidence="7">DSM 101723 / JCM 4913 / KCC S-0913 / 768</strain>
    </source>
</reference>
<keyword evidence="7" id="KW-1185">Reference proteome</keyword>
<evidence type="ECO:0000313" key="6">
    <source>
        <dbReference type="EMBL" id="CCK26575.1"/>
    </source>
</evidence>
<evidence type="ECO:0000256" key="2">
    <source>
        <dbReference type="ARBA" id="ARBA00022525"/>
    </source>
</evidence>
<dbReference type="InterPro" id="IPR041033">
    <property type="entry name" value="SpaA_PFL_dom_1"/>
</dbReference>
<sequence length="536" mass="56147">MTDSLHVSVRTGKRRRRSGSVAFRTAATAVLLGCGLLSASVAAAQAPPPSLTGSGFEIDTDANLVVDDPNSPDDWDSVAEIRVPDNAIGNDDTSFGQGAKEDTAVPSVVDGGIPPNKSDLRFFGVYQEGASTTGFLNMFWSRVQEPTGTTNMDFEFNQSETVSANGVTPVRTAGDVLITYDLSQGGTRPVISIRTWTGSAWGPATNLTTPPVRAAASINTSAIADADSDGLGALDPRTFGEAQISLAAVLGGNGTTCKSFASAYLKSRASDSFTSALKDFIPPQSVDISNCGSVQINKTDDQDEELDGAEFTLYKDNAPLNGTRGAEDTITTFKCTTVNGTCTIDDVPQGEYWVHETVVPSGHDPAPDQHVTVVANETQTLNFSDPRQMGAIRVTKVRKHAASGPGDHAHEGITFTLSNGATATTDANGQACFNNLPFGSYTVTEGDHAGYADNAPKNVTVDTKANCNDNPYNGETVSFRNTPLTDLTLTATPQVTGATQSTFACNGKTATNVTPTSATFPNLPPGTYTCTVVIDP</sequence>
<dbReference type="KEGG" id="sdv:BN159_2196"/>
<dbReference type="PANTHER" id="PTHR36108">
    <property type="entry name" value="COLOSSIN-B-RELATED"/>
    <property type="match status" value="1"/>
</dbReference>
<dbReference type="Pfam" id="PF17802">
    <property type="entry name" value="SpaA"/>
    <property type="match status" value="2"/>
</dbReference>
<dbReference type="HOGENOM" id="CLU_477206_0_0_11"/>
<dbReference type="EMBL" id="HE971709">
    <property type="protein sequence ID" value="CCK26575.1"/>
    <property type="molecule type" value="Genomic_DNA"/>
</dbReference>
<evidence type="ECO:0000313" key="7">
    <source>
        <dbReference type="Proteomes" id="UP000008043"/>
    </source>
</evidence>
<feature type="domain" description="SpaA-like prealbumin fold" evidence="5">
    <location>
        <begin position="411"/>
        <end position="464"/>
    </location>
</feature>
<comment type="similarity">
    <text evidence="1">Belongs to the serine-aspartate repeat-containing protein (SDr) family.</text>
</comment>
<evidence type="ECO:0000256" key="3">
    <source>
        <dbReference type="ARBA" id="ARBA00022729"/>
    </source>
</evidence>
<accession>K4R0F2</accession>
<name>K4R0F2_STRDJ</name>
<dbReference type="Gene3D" id="2.60.40.10">
    <property type="entry name" value="Immunoglobulins"/>
    <property type="match status" value="2"/>
</dbReference>
<organism evidence="6 7">
    <name type="scientific">Streptomyces davaonensis (strain DSM 101723 / JCM 4913 / KCC S-0913 / 768)</name>
    <dbReference type="NCBI Taxonomy" id="1214101"/>
    <lineage>
        <taxon>Bacteria</taxon>
        <taxon>Bacillati</taxon>
        <taxon>Actinomycetota</taxon>
        <taxon>Actinomycetes</taxon>
        <taxon>Kitasatosporales</taxon>
        <taxon>Streptomycetaceae</taxon>
        <taxon>Streptomyces</taxon>
    </lineage>
</organism>
<keyword evidence="2" id="KW-0964">Secreted</keyword>
<dbReference type="PATRIC" id="fig|1214101.3.peg.2229"/>
<evidence type="ECO:0000256" key="4">
    <source>
        <dbReference type="SAM" id="SignalP"/>
    </source>
</evidence>
<dbReference type="GO" id="GO:0005975">
    <property type="term" value="P:carbohydrate metabolic process"/>
    <property type="evidence" value="ECO:0007669"/>
    <property type="project" value="UniProtKB-ARBA"/>
</dbReference>
<dbReference type="STRING" id="1214101.BN159_2196"/>
<feature type="domain" description="SpaA-like prealbumin fold" evidence="5">
    <location>
        <begin position="292"/>
        <end position="384"/>
    </location>
</feature>
<feature type="chain" id="PRO_5039492106" description="SpaA-like prealbumin fold domain-containing protein" evidence="4">
    <location>
        <begin position="44"/>
        <end position="536"/>
    </location>
</feature>
<protein>
    <recommendedName>
        <fullName evidence="5">SpaA-like prealbumin fold domain-containing protein</fullName>
    </recommendedName>
</protein>
<dbReference type="AlphaFoldDB" id="K4R0F2"/>
<feature type="signal peptide" evidence="4">
    <location>
        <begin position="1"/>
        <end position="43"/>
    </location>
</feature>
<gene>
    <name evidence="6" type="ORF">BN159_2196</name>
</gene>
<dbReference type="PANTHER" id="PTHR36108:SF13">
    <property type="entry name" value="COLOSSIN-B-RELATED"/>
    <property type="match status" value="1"/>
</dbReference>
<evidence type="ECO:0000256" key="1">
    <source>
        <dbReference type="ARBA" id="ARBA00007257"/>
    </source>
</evidence>
<evidence type="ECO:0000259" key="5">
    <source>
        <dbReference type="Pfam" id="PF17802"/>
    </source>
</evidence>
<dbReference type="Proteomes" id="UP000008043">
    <property type="component" value="Chromosome"/>
</dbReference>
<dbReference type="SUPFAM" id="SSF49478">
    <property type="entry name" value="Cna protein B-type domain"/>
    <property type="match status" value="1"/>
</dbReference>
<dbReference type="eggNOG" id="COG4932">
    <property type="taxonomic scope" value="Bacteria"/>
</dbReference>